<feature type="transmembrane region" description="Helical" evidence="1">
    <location>
        <begin position="34"/>
        <end position="56"/>
    </location>
</feature>
<dbReference type="InterPro" id="IPR021883">
    <property type="entry name" value="LPA1-like"/>
</dbReference>
<reference evidence="2 3" key="1">
    <citation type="journal article" date="2014" name="Mol. Ecol.">
        <title>Evolution of Synechococcus.</title>
        <authorList>
            <person name="Dvorak P."/>
            <person name="Casamatta D."/>
            <person name="Hasler P."/>
            <person name="Poulickova A."/>
            <person name="Ondrej V."/>
            <person name="Sanges R."/>
        </authorList>
    </citation>
    <scope>NUCLEOTIDE SEQUENCE [LARGE SCALE GENOMIC DNA]</scope>
    <source>
        <strain evidence="2 3">CAUP A 1101</strain>
    </source>
</reference>
<sequence>MSDPSSPSSRPQNSDQYAYLKAEAIAPYRGLRQFVYLVCGGSGAIGGFVFLTQVMAGRDVEAALPNLGLQLGVTALMIWLFRREQRVAKRQRHP</sequence>
<evidence type="ECO:0000313" key="2">
    <source>
        <dbReference type="EMBL" id="KGF71996.1"/>
    </source>
</evidence>
<dbReference type="EMBL" id="JJML01000042">
    <property type="protein sequence ID" value="KGF71996.1"/>
    <property type="molecule type" value="Genomic_DNA"/>
</dbReference>
<evidence type="ECO:0008006" key="4">
    <source>
        <dbReference type="Google" id="ProtNLM"/>
    </source>
</evidence>
<dbReference type="STRING" id="1497020.DO97_13975"/>
<dbReference type="Proteomes" id="UP000030170">
    <property type="component" value="Unassembled WGS sequence"/>
</dbReference>
<keyword evidence="1" id="KW-0812">Transmembrane</keyword>
<feature type="transmembrane region" description="Helical" evidence="1">
    <location>
        <begin position="62"/>
        <end position="81"/>
    </location>
</feature>
<dbReference type="AlphaFoldDB" id="A0A098TIX7"/>
<keyword evidence="1" id="KW-1133">Transmembrane helix</keyword>
<keyword evidence="1" id="KW-0472">Membrane</keyword>
<dbReference type="RefSeq" id="WP_036535240.1">
    <property type="nucleotide sequence ID" value="NZ_JJML01000042.1"/>
</dbReference>
<keyword evidence="3" id="KW-1185">Reference proteome</keyword>
<organism evidence="2 3">
    <name type="scientific">Neosynechococcus sphagnicola sy1</name>
    <dbReference type="NCBI Taxonomy" id="1497020"/>
    <lineage>
        <taxon>Bacteria</taxon>
        <taxon>Bacillati</taxon>
        <taxon>Cyanobacteriota</taxon>
        <taxon>Cyanophyceae</taxon>
        <taxon>Neosynechococcales</taxon>
        <taxon>Neosynechococcaceae</taxon>
        <taxon>Neosynechococcus</taxon>
    </lineage>
</organism>
<evidence type="ECO:0000256" key="1">
    <source>
        <dbReference type="SAM" id="Phobius"/>
    </source>
</evidence>
<evidence type="ECO:0000313" key="3">
    <source>
        <dbReference type="Proteomes" id="UP000030170"/>
    </source>
</evidence>
<dbReference type="OrthoDB" id="425759at2"/>
<name>A0A098TIX7_9CYAN</name>
<accession>A0A098TIX7</accession>
<dbReference type="Pfam" id="PF11998">
    <property type="entry name" value="DUF3493"/>
    <property type="match status" value="1"/>
</dbReference>
<comment type="caution">
    <text evidence="2">The sequence shown here is derived from an EMBL/GenBank/DDBJ whole genome shotgun (WGS) entry which is preliminary data.</text>
</comment>
<gene>
    <name evidence="2" type="ORF">DO97_13975</name>
</gene>
<protein>
    <recommendedName>
        <fullName evidence="4">DUF3493 domain-containing protein</fullName>
    </recommendedName>
</protein>
<proteinExistence type="predicted"/>